<evidence type="ECO:0000256" key="5">
    <source>
        <dbReference type="ARBA" id="ARBA00022753"/>
    </source>
</evidence>
<keyword evidence="4" id="KW-0963">Cytoplasm</keyword>
<evidence type="ECO:0000256" key="7">
    <source>
        <dbReference type="ARBA" id="ARBA00038349"/>
    </source>
</evidence>
<dbReference type="Proteomes" id="UP000288216">
    <property type="component" value="Unassembled WGS sequence"/>
</dbReference>
<dbReference type="PANTHER" id="PTHR24345">
    <property type="entry name" value="SERINE/THREONINE-PROTEIN KINASE PLK"/>
    <property type="match status" value="1"/>
</dbReference>
<dbReference type="SUPFAM" id="SSF56112">
    <property type="entry name" value="Protein kinase-like (PK-like)"/>
    <property type="match status" value="1"/>
</dbReference>
<dbReference type="FunFam" id="1.10.8.270:FF:000012">
    <property type="entry name" value="TBC domain-containing protein kinase-like protein-like"/>
    <property type="match status" value="1"/>
</dbReference>
<proteinExistence type="inferred from homology"/>
<protein>
    <recommendedName>
        <fullName evidence="9">TBC domain-containing protein kinase-like protein</fullName>
    </recommendedName>
</protein>
<comment type="caution">
    <text evidence="13">The sequence shown here is derived from an EMBL/GenBank/DDBJ whole genome shotgun (WGS) entry which is preliminary data.</text>
</comment>
<feature type="domain" description="Rab-GAP TBC" evidence="11">
    <location>
        <begin position="416"/>
        <end position="601"/>
    </location>
</feature>
<evidence type="ECO:0000259" key="10">
    <source>
        <dbReference type="PROSITE" id="PS50011"/>
    </source>
</evidence>
<dbReference type="PROSITE" id="PS50086">
    <property type="entry name" value="TBC_RABGAP"/>
    <property type="match status" value="1"/>
</dbReference>
<evidence type="ECO:0000256" key="1">
    <source>
        <dbReference type="ARBA" id="ARBA00004186"/>
    </source>
</evidence>
<dbReference type="Gene3D" id="1.10.510.10">
    <property type="entry name" value="Transferase(Phosphotransferase) domain 1"/>
    <property type="match status" value="1"/>
</dbReference>
<dbReference type="AlphaFoldDB" id="A0A401PF73"/>
<dbReference type="InterPro" id="IPR001763">
    <property type="entry name" value="Rhodanese-like_dom"/>
</dbReference>
<dbReference type="FunFam" id="1.10.472.80:FF:000015">
    <property type="entry name" value="TBC domain-containing protein kinase-like protein"/>
    <property type="match status" value="1"/>
</dbReference>
<dbReference type="Gene3D" id="1.10.8.270">
    <property type="entry name" value="putative rabgap domain of human tbc1 domain family member 14 like domains"/>
    <property type="match status" value="1"/>
</dbReference>
<sequence length="829" mass="93286">MFPLKDAQLGAFTFFASALPHDVCGSNGLPLTPNSIRILGRFQILKAISHPRLCQYVDISRGKHERLVVVTEHYERSLEDLLKERKPISPGRVLQIAFEVLEGLEYMNKHRLVHRALAPHNILLDCEGHVKLAKFGLYHMTGYNADVDFPIGYPSYLAPEVIAQGMVKSADHTQSDRSSPSGPKVDVWSLGVMLFELCVGRKLLQNVDISERLKFILNLDCVDDILTVISEEHGCLEITMDLPKDVQTLLRKCLTFHPSTRPTPAGLLQDNLFSEVSALYKPFRKPDGLFSSSLRCADLIIPEDLRTFCKEDGESFGQVRDRSFLLDDTTLTLSLCQLKNRLKDVAGEAFYPLLEDEQSTISPSNSNHELTAAATLPLIIRERDTEYQLHRIVLFDRLLKAYPYKKNQIWKEARADIPPLVRGLTWAALLGVEGDIQAKYDAIDKDTPIPTDRQIEVDIPRCHQYDELLSSPEGHRKFRRVLKAWVVSHQDLVYWQGLDSLCAPFLYLNFNHEALAYACMSAFIPKYLYNFFLKDNSHVIQEYLTVFSQMIAFHDPELSNHLNEIGFIPDLYAIPWFLTMFTHVFPLHKIFHLWDTLLLGNSSFPFCIGVAILQQLRDRLLANGFNECILLFSDLPAFFKNMCVFPLDVSQVDGYLFLGSVSSTASVELLDDNELSIKSGSSRESIRLNELKTEVSPRISAEDLIDLCELSGPTGSKMPTKKTKSGKPKLLVVDIRSIEEFARGHISGSINIPYSSAFSPDGDLIQCASTSLLQSFKGRVVVVVGNVVRNAAEFTAHLVKLGYPRICILDGGINKMKPTGLLMVPSPQI</sequence>
<dbReference type="GO" id="GO:0005819">
    <property type="term" value="C:spindle"/>
    <property type="evidence" value="ECO:0007669"/>
    <property type="project" value="UniProtKB-SubCell"/>
</dbReference>
<dbReference type="InterPro" id="IPR000719">
    <property type="entry name" value="Prot_kinase_dom"/>
</dbReference>
<dbReference type="PANTHER" id="PTHR24345:SF87">
    <property type="entry name" value="TBC1 DOMAIN CONTAINING KINASE"/>
    <property type="match status" value="1"/>
</dbReference>
<dbReference type="FunFam" id="1.10.510.10:FF:000332">
    <property type="entry name" value="TBC domain-containing protein kinase-like protein"/>
    <property type="match status" value="1"/>
</dbReference>
<evidence type="ECO:0000256" key="8">
    <source>
        <dbReference type="ARBA" id="ARBA00058226"/>
    </source>
</evidence>
<dbReference type="GO" id="GO:0005524">
    <property type="term" value="F:ATP binding"/>
    <property type="evidence" value="ECO:0007669"/>
    <property type="project" value="InterPro"/>
</dbReference>
<dbReference type="PROSITE" id="PS50206">
    <property type="entry name" value="RHODANESE_3"/>
    <property type="match status" value="1"/>
</dbReference>
<keyword evidence="14" id="KW-1185">Reference proteome</keyword>
<comment type="function">
    <text evidence="8">Component of the FERRY complex (Five-subunit Endosomal Rab5 and RNA/ribosome intermediary). The FERRY complex directly interacts with mRNAs and RAB5A, and functions as a RAB5A effector involved in the localization and the distribution of specific mRNAs most likely by mediating their endosomal transport. The complex recruits mRNAs and ribosomes to early endosomes through direct mRNA-interaction. Also involved in the modulation of mTOR signaling and expression of mTOR complex components. Involved in the control of actin-cytoskeleton organization.</text>
</comment>
<dbReference type="InterPro" id="IPR035969">
    <property type="entry name" value="Rab-GAP_TBC_sf"/>
</dbReference>
<dbReference type="GO" id="GO:0005634">
    <property type="term" value="C:nucleus"/>
    <property type="evidence" value="ECO:0007669"/>
    <property type="project" value="TreeGrafter"/>
</dbReference>
<gene>
    <name evidence="13" type="ORF">scyTo_0001690</name>
</gene>
<dbReference type="InterPro" id="IPR011009">
    <property type="entry name" value="Kinase-like_dom_sf"/>
</dbReference>
<dbReference type="Gene3D" id="1.10.472.80">
    <property type="entry name" value="Ypt/Rab-GAP domain of gyp1p, domain 3"/>
    <property type="match status" value="1"/>
</dbReference>
<dbReference type="SUPFAM" id="SSF52821">
    <property type="entry name" value="Rhodanese/Cell cycle control phosphatase"/>
    <property type="match status" value="1"/>
</dbReference>
<evidence type="ECO:0000313" key="14">
    <source>
        <dbReference type="Proteomes" id="UP000288216"/>
    </source>
</evidence>
<evidence type="ECO:0000256" key="9">
    <source>
        <dbReference type="ARBA" id="ARBA00073128"/>
    </source>
</evidence>
<dbReference type="Gene3D" id="3.40.250.10">
    <property type="entry name" value="Rhodanese-like domain"/>
    <property type="match status" value="1"/>
</dbReference>
<organism evidence="13 14">
    <name type="scientific">Scyliorhinus torazame</name>
    <name type="common">Cloudy catshark</name>
    <name type="synonym">Catulus torazame</name>
    <dbReference type="NCBI Taxonomy" id="75743"/>
    <lineage>
        <taxon>Eukaryota</taxon>
        <taxon>Metazoa</taxon>
        <taxon>Chordata</taxon>
        <taxon>Craniata</taxon>
        <taxon>Vertebrata</taxon>
        <taxon>Chondrichthyes</taxon>
        <taxon>Elasmobranchii</taxon>
        <taxon>Galeomorphii</taxon>
        <taxon>Galeoidea</taxon>
        <taxon>Carcharhiniformes</taxon>
        <taxon>Scyliorhinidae</taxon>
        <taxon>Scyliorhinus</taxon>
    </lineage>
</organism>
<feature type="domain" description="Rhodanese" evidence="12">
    <location>
        <begin position="726"/>
        <end position="825"/>
    </location>
</feature>
<dbReference type="STRING" id="75743.A0A401PF73"/>
<dbReference type="Pfam" id="PF00566">
    <property type="entry name" value="RabGAP-TBC"/>
    <property type="match status" value="1"/>
</dbReference>
<dbReference type="SMART" id="SM00164">
    <property type="entry name" value="TBC"/>
    <property type="match status" value="1"/>
</dbReference>
<dbReference type="SUPFAM" id="SSF47923">
    <property type="entry name" value="Ypt/Rab-GAP domain of gyp1p"/>
    <property type="match status" value="2"/>
</dbReference>
<comment type="subcellular location">
    <subcellularLocation>
        <location evidence="1">Cytoplasm</location>
        <location evidence="1">Cytoskeleton</location>
        <location evidence="1">Spindle</location>
    </subcellularLocation>
    <subcellularLocation>
        <location evidence="3">Early endosome</location>
    </subcellularLocation>
    <subcellularLocation>
        <location evidence="2">Midbody</location>
    </subcellularLocation>
</comment>
<keyword evidence="6" id="KW-0206">Cytoskeleton</keyword>
<keyword evidence="5" id="KW-0967">Endosome</keyword>
<evidence type="ECO:0000313" key="13">
    <source>
        <dbReference type="EMBL" id="GCB71744.1"/>
    </source>
</evidence>
<accession>A0A401PF73</accession>
<dbReference type="OrthoDB" id="1668230at2759"/>
<dbReference type="PROSITE" id="PS50011">
    <property type="entry name" value="PROTEIN_KINASE_DOM"/>
    <property type="match status" value="1"/>
</dbReference>
<dbReference type="SMART" id="SM00450">
    <property type="entry name" value="RHOD"/>
    <property type="match status" value="1"/>
</dbReference>
<dbReference type="InterPro" id="IPR000195">
    <property type="entry name" value="Rab-GAP-TBC_dom"/>
</dbReference>
<dbReference type="Pfam" id="PF00069">
    <property type="entry name" value="Pkinase"/>
    <property type="match status" value="1"/>
</dbReference>
<dbReference type="Pfam" id="PF00581">
    <property type="entry name" value="Rhodanese"/>
    <property type="match status" value="1"/>
</dbReference>
<dbReference type="InterPro" id="IPR036873">
    <property type="entry name" value="Rhodanese-like_dom_sf"/>
</dbReference>
<dbReference type="GO" id="GO:0004672">
    <property type="term" value="F:protein kinase activity"/>
    <property type="evidence" value="ECO:0007669"/>
    <property type="project" value="InterPro"/>
</dbReference>
<evidence type="ECO:0000256" key="2">
    <source>
        <dbReference type="ARBA" id="ARBA00004214"/>
    </source>
</evidence>
<name>A0A401PF73_SCYTO</name>
<evidence type="ECO:0000256" key="3">
    <source>
        <dbReference type="ARBA" id="ARBA00004412"/>
    </source>
</evidence>
<evidence type="ECO:0000259" key="11">
    <source>
        <dbReference type="PROSITE" id="PS50086"/>
    </source>
</evidence>
<evidence type="ECO:0000256" key="4">
    <source>
        <dbReference type="ARBA" id="ARBA00022490"/>
    </source>
</evidence>
<comment type="similarity">
    <text evidence="7">Belongs to the protein kinase superfamily.</text>
</comment>
<feature type="domain" description="Protein kinase" evidence="10">
    <location>
        <begin position="1"/>
        <end position="273"/>
    </location>
</feature>
<reference evidence="13 14" key="1">
    <citation type="journal article" date="2018" name="Nat. Ecol. Evol.">
        <title>Shark genomes provide insights into elasmobranch evolution and the origin of vertebrates.</title>
        <authorList>
            <person name="Hara Y"/>
            <person name="Yamaguchi K"/>
            <person name="Onimaru K"/>
            <person name="Kadota M"/>
            <person name="Koyanagi M"/>
            <person name="Keeley SD"/>
            <person name="Tatsumi K"/>
            <person name="Tanaka K"/>
            <person name="Motone F"/>
            <person name="Kageyama Y"/>
            <person name="Nozu R"/>
            <person name="Adachi N"/>
            <person name="Nishimura O"/>
            <person name="Nakagawa R"/>
            <person name="Tanegashima C"/>
            <person name="Kiyatake I"/>
            <person name="Matsumoto R"/>
            <person name="Murakumo K"/>
            <person name="Nishida K"/>
            <person name="Terakita A"/>
            <person name="Kuratani S"/>
            <person name="Sato K"/>
            <person name="Hyodo S Kuraku.S."/>
        </authorList>
    </citation>
    <scope>NUCLEOTIDE SEQUENCE [LARGE SCALE GENOMIC DNA]</scope>
</reference>
<dbReference type="GO" id="GO:0030496">
    <property type="term" value="C:midbody"/>
    <property type="evidence" value="ECO:0007669"/>
    <property type="project" value="UniProtKB-SubCell"/>
</dbReference>
<evidence type="ECO:0000259" key="12">
    <source>
        <dbReference type="PROSITE" id="PS50206"/>
    </source>
</evidence>
<evidence type="ECO:0000256" key="6">
    <source>
        <dbReference type="ARBA" id="ARBA00023212"/>
    </source>
</evidence>
<dbReference type="FunFam" id="3.40.250.10:FF:000018">
    <property type="entry name" value="TBC domain-containing protein kinase-like protein"/>
    <property type="match status" value="1"/>
</dbReference>
<dbReference type="OMA" id="LNFNNEX"/>
<dbReference type="EMBL" id="BFAA01000388">
    <property type="protein sequence ID" value="GCB71744.1"/>
    <property type="molecule type" value="Genomic_DNA"/>
</dbReference>
<dbReference type="GO" id="GO:0005769">
    <property type="term" value="C:early endosome"/>
    <property type="evidence" value="ECO:0007669"/>
    <property type="project" value="UniProtKB-SubCell"/>
</dbReference>